<gene>
    <name evidence="2" type="ORF">REJC140_03767</name>
</gene>
<sequence>MDLLLLLVIVLGIAWQRKTSRRLARLEHELAALRQQLQGEHPSTKAIVETAIAAPNAEDRPAEADPGAPPLAMDTVADATASGEQVPQGEEIASHSFESTLGARWAVWVGGIALALGGIFLIRYSIEAGLIGPEARLVLAGIFGAILLASGEAVRRRMVPQVAARYSNAMIPGVLTAAGAVTLLGATYAAHGYYGFIGPAVAFALLALISLATLALSLLHGQALAGLGLAGSLLTPALVASNAPSAWALFTFLAVTWLASAAAARLRRWTIVPALANLGLGIWVMMYVFEAFPPDPLPPTLALLVMIAGSALVWPGRRFDDVPPEEETWWRFLRRRPLGISLSLALVTLLSAFALVAADDGATVLSVFAGASLMAALGAVGAARSHAVWPAILSAAGAVACIGLMALILLDHVPPVAADGSMPAPRGFGIEIAVSLLLGAVFTFLGFTFLRLHGDRGGKLASLWAVFMSAVPIAVATISFLNFGLLARDWTHGAYGLLLGTALLAAAQWRFRGSDAATGDRAANLVVLGSFAAFAFSLHALTNGVTTTILLSVLGICYIAATRWRPWPALPWAMGAALLLIFGRIAWEPTLVGPAQLGTSPFFNALLPGYGIPAVLAVLAAYGMRNWEDSRARNFLQALATLMVMMALAVLVRHAMNGGVLDDRVPTLGEQSIYTLLTVGLSATLMTLDLKAPSPVFRYGSMIAGVLATLNVLSLHVLALNPYLSGEGTGRWPFVNLLLIGYLLPALCYAGLAYYARDKRPRPYVAMLAIAGSVLGFLWATLSVRRFWHGENIADWKGFLANETYTYSVVWLLIGVVLLVLGSRFDARSLRIASAGLVIITVLKVFLVDMSNLEGILRALSFIGLGLVLMGIGLFYQKILARRPRMPGGLPEAPQDGS</sequence>
<feature type="transmembrane region" description="Helical" evidence="1">
    <location>
        <begin position="523"/>
        <end position="539"/>
    </location>
</feature>
<feature type="transmembrane region" description="Helical" evidence="1">
    <location>
        <begin position="634"/>
        <end position="652"/>
    </location>
</feature>
<feature type="transmembrane region" description="Helical" evidence="1">
    <location>
        <begin position="246"/>
        <end position="264"/>
    </location>
</feature>
<evidence type="ECO:0008006" key="4">
    <source>
        <dbReference type="Google" id="ProtNLM"/>
    </source>
</evidence>
<feature type="transmembrane region" description="Helical" evidence="1">
    <location>
        <begin position="301"/>
        <end position="317"/>
    </location>
</feature>
<feature type="transmembrane region" description="Helical" evidence="1">
    <location>
        <begin position="732"/>
        <end position="752"/>
    </location>
</feature>
<feature type="transmembrane region" description="Helical" evidence="1">
    <location>
        <begin position="105"/>
        <end position="126"/>
    </location>
</feature>
<feature type="transmembrane region" description="Helical" evidence="1">
    <location>
        <begin position="672"/>
        <end position="690"/>
    </location>
</feature>
<feature type="transmembrane region" description="Helical" evidence="1">
    <location>
        <begin position="196"/>
        <end position="216"/>
    </location>
</feature>
<reference evidence="2 3" key="1">
    <citation type="submission" date="2020-11" db="EMBL/GenBank/DDBJ databases">
        <authorList>
            <person name="Lassalle F."/>
        </authorList>
    </citation>
    <scope>NUCLEOTIDE SEQUENCE [LARGE SCALE GENOMIC DNA]</scope>
    <source>
        <strain evidence="2 3">JC140</strain>
    </source>
</reference>
<dbReference type="Proteomes" id="UP000606921">
    <property type="component" value="Unassembled WGS sequence"/>
</dbReference>
<feature type="transmembrane region" description="Helical" evidence="1">
    <location>
        <begin position="569"/>
        <end position="587"/>
    </location>
</feature>
<feature type="transmembrane region" description="Helical" evidence="1">
    <location>
        <begin position="430"/>
        <end position="450"/>
    </location>
</feature>
<feature type="transmembrane region" description="Helical" evidence="1">
    <location>
        <begin position="702"/>
        <end position="720"/>
    </location>
</feature>
<feature type="transmembrane region" description="Helical" evidence="1">
    <location>
        <begin position="545"/>
        <end position="562"/>
    </location>
</feature>
<dbReference type="RefSeq" id="WP_142593161.1">
    <property type="nucleotide sequence ID" value="NZ_CABFWF030000013.1"/>
</dbReference>
<dbReference type="InterPro" id="IPR019286">
    <property type="entry name" value="DUF2339_TM"/>
</dbReference>
<keyword evidence="3" id="KW-1185">Reference proteome</keyword>
<feature type="transmembrane region" description="Helical" evidence="1">
    <location>
        <begin position="764"/>
        <end position="784"/>
    </location>
</feature>
<organism evidence="2 3">
    <name type="scientific">Pseudorhizobium endolithicum</name>
    <dbReference type="NCBI Taxonomy" id="1191678"/>
    <lineage>
        <taxon>Bacteria</taxon>
        <taxon>Pseudomonadati</taxon>
        <taxon>Pseudomonadota</taxon>
        <taxon>Alphaproteobacteria</taxon>
        <taxon>Hyphomicrobiales</taxon>
        <taxon>Rhizobiaceae</taxon>
        <taxon>Rhizobium/Agrobacterium group</taxon>
        <taxon>Pseudorhizobium</taxon>
    </lineage>
</organism>
<dbReference type="PANTHER" id="PTHR38434:SF1">
    <property type="entry name" value="BLL2549 PROTEIN"/>
    <property type="match status" value="1"/>
</dbReference>
<dbReference type="PANTHER" id="PTHR38434">
    <property type="entry name" value="BLL2549 PROTEIN"/>
    <property type="match status" value="1"/>
</dbReference>
<dbReference type="EMBL" id="CABFWF030000013">
    <property type="protein sequence ID" value="CAD7044023.1"/>
    <property type="molecule type" value="Genomic_DNA"/>
</dbReference>
<dbReference type="Pfam" id="PF10101">
    <property type="entry name" value="DUF2339"/>
    <property type="match status" value="1"/>
</dbReference>
<dbReference type="InterPro" id="IPR014600">
    <property type="entry name" value="UCP035905_mem"/>
</dbReference>
<keyword evidence="1" id="KW-0472">Membrane</keyword>
<feature type="transmembrane region" description="Helical" evidence="1">
    <location>
        <begin position="338"/>
        <end position="358"/>
    </location>
</feature>
<evidence type="ECO:0000313" key="2">
    <source>
        <dbReference type="EMBL" id="CAD7044023.1"/>
    </source>
</evidence>
<comment type="caution">
    <text evidence="2">The sequence shown here is derived from an EMBL/GenBank/DDBJ whole genome shotgun (WGS) entry which is preliminary data.</text>
</comment>
<keyword evidence="1" id="KW-1133">Transmembrane helix</keyword>
<protein>
    <recommendedName>
        <fullName evidence="4">DUF2339 domain-containing protein</fullName>
    </recommendedName>
</protein>
<name>A0ABN7JRF2_9HYPH</name>
<feature type="transmembrane region" description="Helical" evidence="1">
    <location>
        <begin position="493"/>
        <end position="511"/>
    </location>
</feature>
<feature type="transmembrane region" description="Helical" evidence="1">
    <location>
        <begin position="602"/>
        <end position="622"/>
    </location>
</feature>
<feature type="transmembrane region" description="Helical" evidence="1">
    <location>
        <begin position="390"/>
        <end position="410"/>
    </location>
</feature>
<feature type="transmembrane region" description="Helical" evidence="1">
    <location>
        <begin position="223"/>
        <end position="240"/>
    </location>
</feature>
<feature type="transmembrane region" description="Helical" evidence="1">
    <location>
        <begin position="462"/>
        <end position="487"/>
    </location>
</feature>
<evidence type="ECO:0000313" key="3">
    <source>
        <dbReference type="Proteomes" id="UP000606921"/>
    </source>
</evidence>
<feature type="transmembrane region" description="Helical" evidence="1">
    <location>
        <begin position="859"/>
        <end position="876"/>
    </location>
</feature>
<accession>A0ABN7JRF2</accession>
<feature type="transmembrane region" description="Helical" evidence="1">
    <location>
        <begin position="364"/>
        <end position="383"/>
    </location>
</feature>
<feature type="transmembrane region" description="Helical" evidence="1">
    <location>
        <begin position="271"/>
        <end position="289"/>
    </location>
</feature>
<evidence type="ECO:0000256" key="1">
    <source>
        <dbReference type="SAM" id="Phobius"/>
    </source>
</evidence>
<keyword evidence="1" id="KW-0812">Transmembrane</keyword>
<dbReference type="PIRSF" id="PIRSF035905">
    <property type="entry name" value="UCP035905_mp"/>
    <property type="match status" value="1"/>
</dbReference>
<feature type="transmembrane region" description="Helical" evidence="1">
    <location>
        <begin position="804"/>
        <end position="822"/>
    </location>
</feature>
<feature type="transmembrane region" description="Helical" evidence="1">
    <location>
        <begin position="166"/>
        <end position="190"/>
    </location>
</feature>
<proteinExistence type="predicted"/>
<feature type="transmembrane region" description="Helical" evidence="1">
    <location>
        <begin position="829"/>
        <end position="847"/>
    </location>
</feature>